<protein>
    <recommendedName>
        <fullName evidence="4">Secreted protein</fullName>
    </recommendedName>
</protein>
<dbReference type="Proteomes" id="UP000285523">
    <property type="component" value="Unassembled WGS sequence"/>
</dbReference>
<evidence type="ECO:0008006" key="4">
    <source>
        <dbReference type="Google" id="ProtNLM"/>
    </source>
</evidence>
<gene>
    <name evidence="2" type="ORF">D4Q52_19830</name>
</gene>
<proteinExistence type="predicted"/>
<evidence type="ECO:0000313" key="3">
    <source>
        <dbReference type="Proteomes" id="UP000285523"/>
    </source>
</evidence>
<keyword evidence="1" id="KW-0732">Signal</keyword>
<organism evidence="2 3">
    <name type="scientific">Rhodopseudomonas palustris</name>
    <dbReference type="NCBI Taxonomy" id="1076"/>
    <lineage>
        <taxon>Bacteria</taxon>
        <taxon>Pseudomonadati</taxon>
        <taxon>Pseudomonadota</taxon>
        <taxon>Alphaproteobacteria</taxon>
        <taxon>Hyphomicrobiales</taxon>
        <taxon>Nitrobacteraceae</taxon>
        <taxon>Rhodopseudomonas</taxon>
    </lineage>
</organism>
<dbReference type="PROSITE" id="PS51257">
    <property type="entry name" value="PROKAR_LIPOPROTEIN"/>
    <property type="match status" value="1"/>
</dbReference>
<accession>A0A418V188</accession>
<evidence type="ECO:0000313" key="2">
    <source>
        <dbReference type="EMBL" id="RJF69606.1"/>
    </source>
</evidence>
<sequence>MVATKLATLIFAMATYSIAAMAAPLSAGSTGCGQAADCPSPEWQKAGGSGGALADVEQGIRRCIDQHQSEFRMPYGRSFTSIMDSCRSEIDHYARICSADGREPTLCKLDSVKYASSLLKQHPIDKSFADCLVRSAASVPPTDTSALTEDLCREEIRAFVTDCLTRHAAPVCQAAVADVAEAARQLAAK</sequence>
<dbReference type="AlphaFoldDB" id="A0A418V188"/>
<reference evidence="2 3" key="1">
    <citation type="submission" date="2018-09" db="EMBL/GenBank/DDBJ databases">
        <title>Draft genome sequence of Rhodopseudomonas palustris 2.1.18.</title>
        <authorList>
            <person name="Robertson S.L."/>
            <person name="Meyer T.E."/>
            <person name="Kyndt J.A."/>
        </authorList>
    </citation>
    <scope>NUCLEOTIDE SEQUENCE [LARGE SCALE GENOMIC DNA]</scope>
    <source>
        <strain evidence="2 3">2.1.18</strain>
    </source>
</reference>
<comment type="caution">
    <text evidence="2">The sequence shown here is derived from an EMBL/GenBank/DDBJ whole genome shotgun (WGS) entry which is preliminary data.</text>
</comment>
<name>A0A418V188_RHOPL</name>
<dbReference type="EMBL" id="QYYD01000022">
    <property type="protein sequence ID" value="RJF69606.1"/>
    <property type="molecule type" value="Genomic_DNA"/>
</dbReference>
<feature type="signal peptide" evidence="1">
    <location>
        <begin position="1"/>
        <end position="22"/>
    </location>
</feature>
<dbReference type="RefSeq" id="WP_119858298.1">
    <property type="nucleotide sequence ID" value="NZ_QYYD01000022.1"/>
</dbReference>
<feature type="chain" id="PRO_5019454160" description="Secreted protein" evidence="1">
    <location>
        <begin position="23"/>
        <end position="189"/>
    </location>
</feature>
<evidence type="ECO:0000256" key="1">
    <source>
        <dbReference type="SAM" id="SignalP"/>
    </source>
</evidence>